<sequence>MVQYEEATDEADLDSSPKLAAKSLSLWRSVWKQDSFPRLVPAFGLLVCFVLYSLTVYLCVVCLTGVIYVPGFVRFLEGYYIILVTKRRRVAVIGHHTLYKIEDTSMIYIPNDGVRTTHPDEQRYLKMFQSIDLSSNFYFRYRFSGHFNGPCHESFWAVLTLDAGRGVQLKIDILQAIRFIVSVWQQVTHSKIQNFFVKCGHVKKNERSDVTEIDRRVDDDDSQDKD</sequence>
<protein>
    <recommendedName>
        <fullName evidence="5">SAC domain-containing protein</fullName>
    </recommendedName>
</protein>
<dbReference type="Pfam" id="PF02383">
    <property type="entry name" value="Syja_N"/>
    <property type="match status" value="1"/>
</dbReference>
<proteinExistence type="predicted"/>
<keyword evidence="2" id="KW-0378">Hydrolase</keyword>
<keyword evidence="3 4" id="KW-0472">Membrane</keyword>
<evidence type="ECO:0000256" key="2">
    <source>
        <dbReference type="ARBA" id="ARBA00022801"/>
    </source>
</evidence>
<gene>
    <name evidence="6" type="ORF">TCEB3V08_LOCUS1485</name>
</gene>
<feature type="transmembrane region" description="Helical" evidence="4">
    <location>
        <begin position="42"/>
        <end position="69"/>
    </location>
</feature>
<evidence type="ECO:0000256" key="1">
    <source>
        <dbReference type="ARBA" id="ARBA00004308"/>
    </source>
</evidence>
<feature type="domain" description="SAC" evidence="5">
    <location>
        <begin position="70"/>
        <end position="141"/>
    </location>
</feature>
<evidence type="ECO:0000259" key="5">
    <source>
        <dbReference type="Pfam" id="PF02383"/>
    </source>
</evidence>
<dbReference type="GO" id="GO:0046856">
    <property type="term" value="P:phosphatidylinositol dephosphorylation"/>
    <property type="evidence" value="ECO:0007669"/>
    <property type="project" value="InterPro"/>
</dbReference>
<dbReference type="EMBL" id="OC316740">
    <property type="protein sequence ID" value="CAD7393516.1"/>
    <property type="molecule type" value="Genomic_DNA"/>
</dbReference>
<dbReference type="GO" id="GO:0012505">
    <property type="term" value="C:endomembrane system"/>
    <property type="evidence" value="ECO:0007669"/>
    <property type="project" value="UniProtKB-SubCell"/>
</dbReference>
<evidence type="ECO:0000256" key="4">
    <source>
        <dbReference type="SAM" id="Phobius"/>
    </source>
</evidence>
<evidence type="ECO:0000256" key="3">
    <source>
        <dbReference type="ARBA" id="ARBA00023136"/>
    </source>
</evidence>
<evidence type="ECO:0000313" key="6">
    <source>
        <dbReference type="EMBL" id="CAD7393516.1"/>
    </source>
</evidence>
<dbReference type="PANTHER" id="PTHR45738:SF5">
    <property type="entry name" value="POLYPHOSPHOINOSITIDE PHOSPHATASE"/>
    <property type="match status" value="1"/>
</dbReference>
<dbReference type="GO" id="GO:0043813">
    <property type="term" value="F:phosphatidylinositol-3,5-bisphosphate 5-phosphatase activity"/>
    <property type="evidence" value="ECO:0007669"/>
    <property type="project" value="InterPro"/>
</dbReference>
<keyword evidence="4" id="KW-0812">Transmembrane</keyword>
<organism evidence="6">
    <name type="scientific">Timema cristinae</name>
    <name type="common">Walking stick</name>
    <dbReference type="NCBI Taxonomy" id="61476"/>
    <lineage>
        <taxon>Eukaryota</taxon>
        <taxon>Metazoa</taxon>
        <taxon>Ecdysozoa</taxon>
        <taxon>Arthropoda</taxon>
        <taxon>Hexapoda</taxon>
        <taxon>Insecta</taxon>
        <taxon>Pterygota</taxon>
        <taxon>Neoptera</taxon>
        <taxon>Polyneoptera</taxon>
        <taxon>Phasmatodea</taxon>
        <taxon>Timematodea</taxon>
        <taxon>Timematoidea</taxon>
        <taxon>Timematidae</taxon>
        <taxon>Timema</taxon>
    </lineage>
</organism>
<comment type="subcellular location">
    <subcellularLocation>
        <location evidence="1">Endomembrane system</location>
    </subcellularLocation>
</comment>
<accession>A0A7R9CED3</accession>
<dbReference type="InterPro" id="IPR002013">
    <property type="entry name" value="SAC_dom"/>
</dbReference>
<reference evidence="6" key="1">
    <citation type="submission" date="2020-11" db="EMBL/GenBank/DDBJ databases">
        <authorList>
            <person name="Tran Van P."/>
        </authorList>
    </citation>
    <scope>NUCLEOTIDE SEQUENCE</scope>
</reference>
<dbReference type="InterPro" id="IPR043573">
    <property type="entry name" value="Fig4-like"/>
</dbReference>
<name>A0A7R9CED3_TIMCR</name>
<dbReference type="PANTHER" id="PTHR45738">
    <property type="entry name" value="POLYPHOSPHOINOSITIDE PHOSPHATASE"/>
    <property type="match status" value="1"/>
</dbReference>
<keyword evidence="4" id="KW-1133">Transmembrane helix</keyword>
<dbReference type="AlphaFoldDB" id="A0A7R9CED3"/>